<proteinExistence type="predicted"/>
<feature type="region of interest" description="Disordered" evidence="1">
    <location>
        <begin position="111"/>
        <end position="132"/>
    </location>
</feature>
<evidence type="ECO:0000313" key="4">
    <source>
        <dbReference type="Proteomes" id="UP000076555"/>
    </source>
</evidence>
<keyword evidence="2" id="KW-1133">Transmembrane helix</keyword>
<organism evidence="3 4">
    <name type="scientific">Nodularia spumigena CENA596</name>
    <dbReference type="NCBI Taxonomy" id="1819295"/>
    <lineage>
        <taxon>Bacteria</taxon>
        <taxon>Bacillati</taxon>
        <taxon>Cyanobacteriota</taxon>
        <taxon>Cyanophyceae</taxon>
        <taxon>Nostocales</taxon>
        <taxon>Nodulariaceae</taxon>
        <taxon>Nodularia</taxon>
    </lineage>
</organism>
<sequence>MKRVFSWLQNILLRQIFIVFLIGVTFFSFQIFNYGNDIAKADTVKTPEGIYYKGTPDNNAPIRNDQQVKNAQKNLKETAENVREKLNLDEPTPKATKEFLDSVQTQVEETVEPITGTRHGYYQENRPEMNNR</sequence>
<name>A0A161VM04_NODSP</name>
<gene>
    <name evidence="3" type="ORF">A2T98_21680</name>
</gene>
<evidence type="ECO:0000256" key="2">
    <source>
        <dbReference type="SAM" id="Phobius"/>
    </source>
</evidence>
<protein>
    <submittedName>
        <fullName evidence="3">Uncharacterized protein</fullName>
    </submittedName>
</protein>
<keyword evidence="2" id="KW-0812">Transmembrane</keyword>
<dbReference type="OrthoDB" id="513318at2"/>
<accession>A0A161VM04</accession>
<dbReference type="AlphaFoldDB" id="A0A161VM04"/>
<dbReference type="Proteomes" id="UP000076555">
    <property type="component" value="Unassembled WGS sequence"/>
</dbReference>
<dbReference type="RefSeq" id="WP_063874541.1">
    <property type="nucleotide sequence ID" value="NZ_CAWMRI010000284.1"/>
</dbReference>
<comment type="caution">
    <text evidence="3">The sequence shown here is derived from an EMBL/GenBank/DDBJ whole genome shotgun (WGS) entry which is preliminary data.</text>
</comment>
<evidence type="ECO:0000256" key="1">
    <source>
        <dbReference type="SAM" id="MobiDB-lite"/>
    </source>
</evidence>
<feature type="transmembrane region" description="Helical" evidence="2">
    <location>
        <begin position="12"/>
        <end position="32"/>
    </location>
</feature>
<evidence type="ECO:0000313" key="3">
    <source>
        <dbReference type="EMBL" id="KZL47755.1"/>
    </source>
</evidence>
<reference evidence="3 4" key="1">
    <citation type="submission" date="2016-04" db="EMBL/GenBank/DDBJ databases">
        <title>Draft Genome Assembly of the Bloom-forming Cyanobacterium Nodularia spumigena Strain CENA596 in Shrimp Production Ponds.</title>
        <authorList>
            <person name="Popin R.V."/>
            <person name="Rigonato J."/>
            <person name="Abreu V.A."/>
            <person name="Andreote A.P."/>
            <person name="Silveira S.B."/>
            <person name="Odebrecht C."/>
            <person name="Fiore M.F."/>
        </authorList>
    </citation>
    <scope>NUCLEOTIDE SEQUENCE [LARGE SCALE GENOMIC DNA]</scope>
    <source>
        <strain evidence="3 4">CENA596</strain>
    </source>
</reference>
<keyword evidence="2" id="KW-0472">Membrane</keyword>
<dbReference type="EMBL" id="LWAJ01000284">
    <property type="protein sequence ID" value="KZL47755.1"/>
    <property type="molecule type" value="Genomic_DNA"/>
</dbReference>